<gene>
    <name evidence="7" type="ORF">HRR80_007659</name>
</gene>
<dbReference type="SUPFAM" id="SSF144232">
    <property type="entry name" value="HIT/MYND zinc finger-like"/>
    <property type="match status" value="1"/>
</dbReference>
<organism evidence="7 8">
    <name type="scientific">Exophiala dermatitidis</name>
    <name type="common">Black yeast-like fungus</name>
    <name type="synonym">Wangiella dermatitidis</name>
    <dbReference type="NCBI Taxonomy" id="5970"/>
    <lineage>
        <taxon>Eukaryota</taxon>
        <taxon>Fungi</taxon>
        <taxon>Dikarya</taxon>
        <taxon>Ascomycota</taxon>
        <taxon>Pezizomycotina</taxon>
        <taxon>Eurotiomycetes</taxon>
        <taxon>Chaetothyriomycetidae</taxon>
        <taxon>Chaetothyriales</taxon>
        <taxon>Herpotrichiellaceae</taxon>
        <taxon>Exophiala</taxon>
    </lineage>
</organism>
<dbReference type="EMBL" id="JAJGCB010000019">
    <property type="protein sequence ID" value="KAJ8988243.1"/>
    <property type="molecule type" value="Genomic_DNA"/>
</dbReference>
<sequence>MADTAASPVGADTPSGKCAICSKTTDLKRCSKCHIIQYCSRQCQAADWKQHKKPCNKNNAANGANSGLPNHPGMTITTGTSRHSGSAAIDKPFTALHEKRWLHNRPQHEVYALLIDVYRLRMEDDYTFLGDADIDSIYGGAPNGYAGFRRFLKRVTRKPGLLPDWWTPQKATECEIYGRRGGWSSVNCAVEKSDIIEHYGNALMPMQLRMFGEQVYGTGPWGQSGEQMLASQMVAERGEAMAGTIDMTRLFR</sequence>
<dbReference type="AlphaFoldDB" id="A0AAN6IRZ0"/>
<dbReference type="InterPro" id="IPR002893">
    <property type="entry name" value="Znf_MYND"/>
</dbReference>
<dbReference type="GO" id="GO:0008270">
    <property type="term" value="F:zinc ion binding"/>
    <property type="evidence" value="ECO:0007669"/>
    <property type="project" value="UniProtKB-KW"/>
</dbReference>
<keyword evidence="3" id="KW-0862">Zinc</keyword>
<reference evidence="7" key="1">
    <citation type="submission" date="2023-01" db="EMBL/GenBank/DDBJ databases">
        <title>Exophiala dermititidis isolated from Cystic Fibrosis Patient.</title>
        <authorList>
            <person name="Kurbessoian T."/>
            <person name="Crocker A."/>
            <person name="Murante D."/>
            <person name="Hogan D.A."/>
            <person name="Stajich J.E."/>
        </authorList>
    </citation>
    <scope>NUCLEOTIDE SEQUENCE</scope>
    <source>
        <strain evidence="7">Ex8</strain>
    </source>
</reference>
<dbReference type="PROSITE" id="PS01360">
    <property type="entry name" value="ZF_MYND_1"/>
    <property type="match status" value="1"/>
</dbReference>
<keyword evidence="2 4" id="KW-0863">Zinc-finger</keyword>
<proteinExistence type="predicted"/>
<feature type="domain" description="MYND-type" evidence="6">
    <location>
        <begin position="18"/>
        <end position="55"/>
    </location>
</feature>
<accession>A0AAN6IRZ0</accession>
<dbReference type="Pfam" id="PF01753">
    <property type="entry name" value="zf-MYND"/>
    <property type="match status" value="1"/>
</dbReference>
<feature type="compositionally biased region" description="Polar residues" evidence="5">
    <location>
        <begin position="75"/>
        <end position="84"/>
    </location>
</feature>
<feature type="region of interest" description="Disordered" evidence="5">
    <location>
        <begin position="59"/>
        <end position="87"/>
    </location>
</feature>
<dbReference type="Gene3D" id="6.10.140.2220">
    <property type="match status" value="1"/>
</dbReference>
<evidence type="ECO:0000313" key="8">
    <source>
        <dbReference type="Proteomes" id="UP001161757"/>
    </source>
</evidence>
<evidence type="ECO:0000256" key="5">
    <source>
        <dbReference type="SAM" id="MobiDB-lite"/>
    </source>
</evidence>
<evidence type="ECO:0000256" key="1">
    <source>
        <dbReference type="ARBA" id="ARBA00022723"/>
    </source>
</evidence>
<keyword evidence="1" id="KW-0479">Metal-binding</keyword>
<name>A0AAN6IRZ0_EXODE</name>
<dbReference type="Proteomes" id="UP001161757">
    <property type="component" value="Unassembled WGS sequence"/>
</dbReference>
<evidence type="ECO:0000256" key="4">
    <source>
        <dbReference type="PROSITE-ProRule" id="PRU00134"/>
    </source>
</evidence>
<dbReference type="PROSITE" id="PS50865">
    <property type="entry name" value="ZF_MYND_2"/>
    <property type="match status" value="1"/>
</dbReference>
<comment type="caution">
    <text evidence="7">The sequence shown here is derived from an EMBL/GenBank/DDBJ whole genome shotgun (WGS) entry which is preliminary data.</text>
</comment>
<evidence type="ECO:0000256" key="2">
    <source>
        <dbReference type="ARBA" id="ARBA00022771"/>
    </source>
</evidence>
<protein>
    <recommendedName>
        <fullName evidence="6">MYND-type domain-containing protein</fullName>
    </recommendedName>
</protein>
<evidence type="ECO:0000256" key="3">
    <source>
        <dbReference type="ARBA" id="ARBA00022833"/>
    </source>
</evidence>
<evidence type="ECO:0000313" key="7">
    <source>
        <dbReference type="EMBL" id="KAJ8988243.1"/>
    </source>
</evidence>
<evidence type="ECO:0000259" key="6">
    <source>
        <dbReference type="PROSITE" id="PS50865"/>
    </source>
</evidence>